<dbReference type="EMBL" id="JAZDWU010000005">
    <property type="protein sequence ID" value="KAL0003179.1"/>
    <property type="molecule type" value="Genomic_DNA"/>
</dbReference>
<dbReference type="InterPro" id="IPR053151">
    <property type="entry name" value="RNase_H-like"/>
</dbReference>
<name>A0AAW2CYN3_9ROSI</name>
<dbReference type="InterPro" id="IPR036397">
    <property type="entry name" value="RNaseH_sf"/>
</dbReference>
<organism evidence="3 4">
    <name type="scientific">Lithocarpus litseifolius</name>
    <dbReference type="NCBI Taxonomy" id="425828"/>
    <lineage>
        <taxon>Eukaryota</taxon>
        <taxon>Viridiplantae</taxon>
        <taxon>Streptophyta</taxon>
        <taxon>Embryophyta</taxon>
        <taxon>Tracheophyta</taxon>
        <taxon>Spermatophyta</taxon>
        <taxon>Magnoliopsida</taxon>
        <taxon>eudicotyledons</taxon>
        <taxon>Gunneridae</taxon>
        <taxon>Pentapetalae</taxon>
        <taxon>rosids</taxon>
        <taxon>fabids</taxon>
        <taxon>Fagales</taxon>
        <taxon>Fagaceae</taxon>
        <taxon>Lithocarpus</taxon>
    </lineage>
</organism>
<dbReference type="InterPro" id="IPR012337">
    <property type="entry name" value="RNaseH-like_sf"/>
</dbReference>
<dbReference type="PANTHER" id="PTHR47723:SF19">
    <property type="entry name" value="POLYNUCLEOTIDYL TRANSFERASE, RIBONUCLEASE H-LIKE SUPERFAMILY PROTEIN"/>
    <property type="match status" value="1"/>
</dbReference>
<evidence type="ECO:0000313" key="4">
    <source>
        <dbReference type="Proteomes" id="UP001459277"/>
    </source>
</evidence>
<dbReference type="InterPro" id="IPR002156">
    <property type="entry name" value="RNaseH_domain"/>
</dbReference>
<feature type="region of interest" description="Disordered" evidence="1">
    <location>
        <begin position="35"/>
        <end position="67"/>
    </location>
</feature>
<gene>
    <name evidence="3" type="ORF">SO802_016960</name>
</gene>
<proteinExistence type="predicted"/>
<dbReference type="CDD" id="cd06222">
    <property type="entry name" value="RNase_H_like"/>
    <property type="match status" value="1"/>
</dbReference>
<sequence length="270" mass="29191">MVEVPYGCSSGLNGGIGGVEQTAAAISHAPLGRIGLDHPGKEAGGFQRSSHDSYGKSPNSKAHPKSCSSAAMQCTPLLQGGHNRRSEIHDDMETRLDGIQGYTEEDGMEYGGSSCKAGGGGIIRDSQGAWVKGYARSIGFTSSIMAEFWALRDGLRLADHLGIRQLEVELDAMVVVGLINSKKNSNSAYAPLLFDCRYLLDKFHQVRVVHVFREANKCADWLAKWGCSMLEDFAVFDFPFTADLETLLAKDINGLYYCRLVTASMASVAV</sequence>
<evidence type="ECO:0000313" key="3">
    <source>
        <dbReference type="EMBL" id="KAL0003179.1"/>
    </source>
</evidence>
<evidence type="ECO:0000256" key="1">
    <source>
        <dbReference type="SAM" id="MobiDB-lite"/>
    </source>
</evidence>
<dbReference type="InterPro" id="IPR044730">
    <property type="entry name" value="RNase_H-like_dom_plant"/>
</dbReference>
<dbReference type="AlphaFoldDB" id="A0AAW2CYN3"/>
<accession>A0AAW2CYN3</accession>
<dbReference type="GO" id="GO:0003676">
    <property type="term" value="F:nucleic acid binding"/>
    <property type="evidence" value="ECO:0007669"/>
    <property type="project" value="InterPro"/>
</dbReference>
<comment type="caution">
    <text evidence="3">The sequence shown here is derived from an EMBL/GenBank/DDBJ whole genome shotgun (WGS) entry which is preliminary data.</text>
</comment>
<dbReference type="Proteomes" id="UP001459277">
    <property type="component" value="Unassembled WGS sequence"/>
</dbReference>
<keyword evidence="4" id="KW-1185">Reference proteome</keyword>
<dbReference type="SUPFAM" id="SSF53098">
    <property type="entry name" value="Ribonuclease H-like"/>
    <property type="match status" value="1"/>
</dbReference>
<feature type="domain" description="RNase H type-1" evidence="2">
    <location>
        <begin position="113"/>
        <end position="225"/>
    </location>
</feature>
<feature type="compositionally biased region" description="Polar residues" evidence="1">
    <location>
        <begin position="56"/>
        <end position="67"/>
    </location>
</feature>
<evidence type="ECO:0000259" key="2">
    <source>
        <dbReference type="Pfam" id="PF13456"/>
    </source>
</evidence>
<dbReference type="PANTHER" id="PTHR47723">
    <property type="entry name" value="OS05G0353850 PROTEIN"/>
    <property type="match status" value="1"/>
</dbReference>
<dbReference type="Pfam" id="PF13456">
    <property type="entry name" value="RVT_3"/>
    <property type="match status" value="1"/>
</dbReference>
<dbReference type="Gene3D" id="3.30.420.10">
    <property type="entry name" value="Ribonuclease H-like superfamily/Ribonuclease H"/>
    <property type="match status" value="1"/>
</dbReference>
<dbReference type="GO" id="GO:0004523">
    <property type="term" value="F:RNA-DNA hybrid ribonuclease activity"/>
    <property type="evidence" value="ECO:0007669"/>
    <property type="project" value="InterPro"/>
</dbReference>
<protein>
    <recommendedName>
        <fullName evidence="2">RNase H type-1 domain-containing protein</fullName>
    </recommendedName>
</protein>
<reference evidence="3 4" key="1">
    <citation type="submission" date="2024-01" db="EMBL/GenBank/DDBJ databases">
        <title>A telomere-to-telomere, gap-free genome of sweet tea (Lithocarpus litseifolius).</title>
        <authorList>
            <person name="Zhou J."/>
        </authorList>
    </citation>
    <scope>NUCLEOTIDE SEQUENCE [LARGE SCALE GENOMIC DNA]</scope>
    <source>
        <strain evidence="3">Zhou-2022a</strain>
        <tissue evidence="3">Leaf</tissue>
    </source>
</reference>